<feature type="compositionally biased region" description="Pro residues" evidence="1">
    <location>
        <begin position="136"/>
        <end position="152"/>
    </location>
</feature>
<evidence type="ECO:0000256" key="1">
    <source>
        <dbReference type="SAM" id="MobiDB-lite"/>
    </source>
</evidence>
<organism evidence="4 5">
    <name type="scientific">Homoserinimonas aerilata</name>
    <dbReference type="NCBI Taxonomy" id="1162970"/>
    <lineage>
        <taxon>Bacteria</taxon>
        <taxon>Bacillati</taxon>
        <taxon>Actinomycetota</taxon>
        <taxon>Actinomycetes</taxon>
        <taxon>Micrococcales</taxon>
        <taxon>Microbacteriaceae</taxon>
        <taxon>Homoserinimonas</taxon>
    </lineage>
</organism>
<feature type="transmembrane region" description="Helical" evidence="2">
    <location>
        <begin position="390"/>
        <end position="412"/>
    </location>
</feature>
<feature type="chain" id="PRO_5022175153" description="LPXTG-motif cell wall-anchored protein" evidence="3">
    <location>
        <begin position="34"/>
        <end position="418"/>
    </location>
</feature>
<dbReference type="Proteomes" id="UP000317998">
    <property type="component" value="Unassembled WGS sequence"/>
</dbReference>
<dbReference type="AlphaFoldDB" id="A0A542YL62"/>
<comment type="caution">
    <text evidence="4">The sequence shown here is derived from an EMBL/GenBank/DDBJ whole genome shotgun (WGS) entry which is preliminary data.</text>
</comment>
<keyword evidence="3" id="KW-0732">Signal</keyword>
<keyword evidence="2" id="KW-1133">Transmembrane helix</keyword>
<evidence type="ECO:0000256" key="3">
    <source>
        <dbReference type="SAM" id="SignalP"/>
    </source>
</evidence>
<proteinExistence type="predicted"/>
<accession>A0A542YL62</accession>
<evidence type="ECO:0000313" key="4">
    <source>
        <dbReference type="EMBL" id="TQL48835.1"/>
    </source>
</evidence>
<feature type="signal peptide" evidence="3">
    <location>
        <begin position="1"/>
        <end position="33"/>
    </location>
</feature>
<evidence type="ECO:0008006" key="6">
    <source>
        <dbReference type="Google" id="ProtNLM"/>
    </source>
</evidence>
<keyword evidence="2" id="KW-0812">Transmembrane</keyword>
<gene>
    <name evidence="4" type="ORF">FB562_1941</name>
</gene>
<name>A0A542YL62_9MICO</name>
<dbReference type="EMBL" id="VFOM01000001">
    <property type="protein sequence ID" value="TQL48835.1"/>
    <property type="molecule type" value="Genomic_DNA"/>
</dbReference>
<dbReference type="OrthoDB" id="3297463at2"/>
<feature type="region of interest" description="Disordered" evidence="1">
    <location>
        <begin position="121"/>
        <end position="152"/>
    </location>
</feature>
<dbReference type="RefSeq" id="WP_141880902.1">
    <property type="nucleotide sequence ID" value="NZ_VFOM01000001.1"/>
</dbReference>
<keyword evidence="2" id="KW-0472">Membrane</keyword>
<protein>
    <recommendedName>
        <fullName evidence="6">LPXTG-motif cell wall-anchored protein</fullName>
    </recommendedName>
</protein>
<evidence type="ECO:0000313" key="5">
    <source>
        <dbReference type="Proteomes" id="UP000317998"/>
    </source>
</evidence>
<sequence length="418" mass="42035">MKPEFMRLRRALALTFATLLAAAGLAVLSPAGAASAHHNTVRVTVDCVDDAWIATWTVTNSERDKSEKIIASSQPDLVAVGTTIGKGQTFTATERLTAPTSKTLAVTGYWAKSNVTDRSRSASISPADFPGNCQPPVTPPVTPPAPPAPPVTPPPPAVLAASIAIEPCVFASGVASGGIVMTLDGLTAGTEYVFTLWSAGVAVQTQSHTSTGAELEAAFRGLAPGGYEVSATTAAAPGVEIARTGTATIADCTPAAPVPPVTPPAPGLPTLAPPTITAAAGECDVTTPGKGAITVTTAELDATKDYFVTLVDASGNTIAGVSEQAVSGTTGTTLTFAGLETQKPYTAQLLVEPGRQLAATADVAITLACPALAASSLSLPTLAMTGPSEFLALGVFAAALLLAGGATVLGRLRRRATQ</sequence>
<reference evidence="4 5" key="1">
    <citation type="submission" date="2019-06" db="EMBL/GenBank/DDBJ databases">
        <title>Sequencing the genomes of 1000 actinobacteria strains.</title>
        <authorList>
            <person name="Klenk H.-P."/>
        </authorList>
    </citation>
    <scope>NUCLEOTIDE SEQUENCE [LARGE SCALE GENOMIC DNA]</scope>
    <source>
        <strain evidence="4 5">DSM 26477</strain>
    </source>
</reference>
<keyword evidence="5" id="KW-1185">Reference proteome</keyword>
<evidence type="ECO:0000256" key="2">
    <source>
        <dbReference type="SAM" id="Phobius"/>
    </source>
</evidence>